<feature type="compositionally biased region" description="Low complexity" evidence="6">
    <location>
        <begin position="1791"/>
        <end position="1802"/>
    </location>
</feature>
<dbReference type="SUPFAM" id="SSF48431">
    <property type="entry name" value="Lipovitellin-phosvitin complex, superhelical domain"/>
    <property type="match status" value="1"/>
</dbReference>
<gene>
    <name evidence="10" type="primary">Vg</name>
</gene>
<dbReference type="GO" id="GO:0045735">
    <property type="term" value="F:nutrient reservoir activity"/>
    <property type="evidence" value="ECO:0007669"/>
    <property type="project" value="UniProtKB-KW"/>
</dbReference>
<dbReference type="Pfam" id="PF01347">
    <property type="entry name" value="Vitellogenin_N"/>
    <property type="match status" value="1"/>
</dbReference>
<evidence type="ECO:0000256" key="5">
    <source>
        <dbReference type="PROSITE-ProRule" id="PRU00557"/>
    </source>
</evidence>
<dbReference type="InterPro" id="IPR015819">
    <property type="entry name" value="Lipid_transp_b-sht_shell"/>
</dbReference>
<dbReference type="InterPro" id="IPR001846">
    <property type="entry name" value="VWF_type-D"/>
</dbReference>
<dbReference type="SMART" id="SM00216">
    <property type="entry name" value="VWD"/>
    <property type="match status" value="1"/>
</dbReference>
<dbReference type="Pfam" id="PF09172">
    <property type="entry name" value="Vit_open_b-sht"/>
    <property type="match status" value="1"/>
</dbReference>
<dbReference type="EMBL" id="AB052640">
    <property type="protein sequence ID" value="BAB19327.1"/>
    <property type="molecule type" value="mRNA"/>
</dbReference>
<dbReference type="Gene3D" id="1.25.10.20">
    <property type="entry name" value="Vitellinogen, superhelical"/>
    <property type="match status" value="1"/>
</dbReference>
<evidence type="ECO:0000256" key="2">
    <source>
        <dbReference type="ARBA" id="ARBA00022761"/>
    </source>
</evidence>
<protein>
    <submittedName>
        <fullName evidence="10">Vitellogenin</fullName>
    </submittedName>
</protein>
<reference evidence="10" key="1">
    <citation type="journal article" date="2002" name="Insect Biochem. Mol. Biol.">
        <title>Vitellogenin of the cockroach, Leucophaea maderae: nucleotide sequence, structure and analysis of processing in the fat body and oocytes.</title>
        <authorList>
            <person name="Tufail M."/>
            <person name="Takeda M."/>
        </authorList>
    </citation>
    <scope>NUCLEOTIDE SEQUENCE</scope>
    <source>
        <tissue evidence="10">Fat body</tissue>
    </source>
</reference>
<dbReference type="InterPro" id="IPR050733">
    <property type="entry name" value="Vitellogenin/Apolipophorin"/>
</dbReference>
<dbReference type="Pfam" id="PF00094">
    <property type="entry name" value="VWD"/>
    <property type="match status" value="1"/>
</dbReference>
<dbReference type="InterPro" id="IPR015255">
    <property type="entry name" value="Vitellinogen_open_b-sht"/>
</dbReference>
<comment type="caution">
    <text evidence="5">Lacks conserved residue(s) required for the propagation of feature annotation.</text>
</comment>
<dbReference type="PANTHER" id="PTHR23345:SF15">
    <property type="entry name" value="VITELLOGENIN 1-RELATED"/>
    <property type="match status" value="1"/>
</dbReference>
<feature type="compositionally biased region" description="Low complexity" evidence="6">
    <location>
        <begin position="397"/>
        <end position="412"/>
    </location>
</feature>
<feature type="compositionally biased region" description="Basic and acidic residues" evidence="6">
    <location>
        <begin position="1190"/>
        <end position="1203"/>
    </location>
</feature>
<name>Q9GR96_RHYMA</name>
<dbReference type="SUPFAM" id="SSF56968">
    <property type="entry name" value="Lipovitellin-phosvitin complex, beta-sheet shell regions"/>
    <property type="match status" value="2"/>
</dbReference>
<evidence type="ECO:0000313" key="10">
    <source>
        <dbReference type="EMBL" id="BAB19327.1"/>
    </source>
</evidence>
<dbReference type="PROSITE" id="PS51211">
    <property type="entry name" value="VITELLOGENIN"/>
    <property type="match status" value="1"/>
</dbReference>
<feature type="signal peptide" evidence="7">
    <location>
        <begin position="1"/>
        <end position="16"/>
    </location>
</feature>
<feature type="region of interest" description="Disordered" evidence="6">
    <location>
        <begin position="325"/>
        <end position="370"/>
    </location>
</feature>
<feature type="domain" description="Vitellogenin" evidence="8">
    <location>
        <begin position="33"/>
        <end position="810"/>
    </location>
</feature>
<dbReference type="PANTHER" id="PTHR23345">
    <property type="entry name" value="VITELLOGENIN-RELATED"/>
    <property type="match status" value="1"/>
</dbReference>
<evidence type="ECO:0000259" key="9">
    <source>
        <dbReference type="PROSITE" id="PS51233"/>
    </source>
</evidence>
<evidence type="ECO:0000256" key="6">
    <source>
        <dbReference type="SAM" id="MobiDB-lite"/>
    </source>
</evidence>
<feature type="region of interest" description="Disordered" evidence="6">
    <location>
        <begin position="1697"/>
        <end position="1823"/>
    </location>
</feature>
<feature type="domain" description="VWFD" evidence="9">
    <location>
        <begin position="1495"/>
        <end position="1682"/>
    </location>
</feature>
<dbReference type="GO" id="GO:0005319">
    <property type="term" value="F:lipid transporter activity"/>
    <property type="evidence" value="ECO:0007669"/>
    <property type="project" value="InterPro"/>
</dbReference>
<keyword evidence="2" id="KW-0758">Storage protein</keyword>
<dbReference type="InterPro" id="IPR001747">
    <property type="entry name" value="Vitellogenin_N"/>
</dbReference>
<dbReference type="SMART" id="SM01169">
    <property type="entry name" value="DUF1943"/>
    <property type="match status" value="1"/>
</dbReference>
<feature type="compositionally biased region" description="Polar residues" evidence="6">
    <location>
        <begin position="1810"/>
        <end position="1820"/>
    </location>
</feature>
<dbReference type="InterPro" id="IPR015816">
    <property type="entry name" value="Vitellinogen_b-sht_N"/>
</dbReference>
<evidence type="ECO:0000256" key="1">
    <source>
        <dbReference type="ARBA" id="ARBA00022729"/>
    </source>
</evidence>
<evidence type="ECO:0000256" key="4">
    <source>
        <dbReference type="ARBA" id="ARBA00023180"/>
    </source>
</evidence>
<dbReference type="InterPro" id="IPR011030">
    <property type="entry name" value="Lipovitellin_superhlx_dom"/>
</dbReference>
<feature type="region of interest" description="Disordered" evidence="6">
    <location>
        <begin position="1165"/>
        <end position="1219"/>
    </location>
</feature>
<sequence length="1913" mass="219581">MWYTLLCCLVVGGVAGVNQQPRVLPIPGYPRGWIPVQRRYTYNVEGRTLSAIHEVSNKFTGIFLRGQLILERPEPTLIRGQVREAKYAQVNQDFSNGWKQNIPDSQLKWKDLPLRQDTFDAHINDTSGEVEILYVNSQLQLWEVNVIKGLLSQIQLTTQPSFKPVYRVKESIITGRCHTLYDFSPLLKTEMKLWNYLDNDNLQVTRTQNISHCNSHLFHLKFSGFEHFTDRMNNGGFISNNVVTRMVVDSVENNLTVIASNTVHKVILSPEYYNTQHAMTVSFMNVLSRKSNQLSLHPVSDPRNVGDLVYLETLYERHDQQYLDSSYASASSSSSSSRSRSSSSESSEETDSINIRNRENKQRSPRAISQKKRMALMQELGLTTPLPYPRRLRSISLSAESSSSSSSRSSPEISRERNPRYIKDEENTFLPLTHVLRSDVDPVKAVVQLANDIGHDLIDPDSLPDKDTITKFIIMVRVLRNLQLSEILDIAQQLQVKLDSQMVRKDSPQWEAWKSFRDAVSQTGTHAAVHSIIIFLSRRYISQSEAQDLFNVLPAAVQHHDMQYINNMFDLIKDPVVQQDRHVNETVVIAFSNAYRFIHARLKRPYISPYFIKYLFQEFENAYRRQNTTQMQVYVHTLGNTGDVRIIPYLEPYLLRQIHLSAFQRAHMFKALERVVDANPHLLTRFFLKFLLDQTDHPDVRVQAVFLLMRSDPSVAVLRTMAELTHSEPVNQVVSAIQAAIRTAARLRGTRFYNLAFKAQTVVNLLSDKNLDVSYSKNYMLDQEAREYNLDFQLFYEQIGSQDNLLPKSALLDIFSYVGGAKSDHQTGYTVSSIDKVLNDIQLQFKNFTQQGWTQQQMRDDLTKLVEGNIQYQVLGVQRFWPFDQDSIKSIPNVIQKFVKDYREVKSFNLTKFFTTSTGIYGFPTVMGFPGVYTLHTPSLWKADGELKVTTVPDLEQNPHYLPGIVDVQLRVRPLYAAKLQSKLSVITPFNDMRYTAGVNRHFQLHVPFQVKIHAEMNYNNMNDDKNNNLYAIRANVKQYDSDKDHRVLYMSSIPFTTIHDIRSLNPDSKDDDFQILHVRPMKKYNRDYGQDVGQAVKLQYETEDDYVDLKLSNKNIWLSNALSPLPGWMTSQIIYRKLGVTYATRQCTNNVIELSAVLANDQQNNQYPNTQNDDGHSARKHKARRTRSARKDDRQSSGERSDSNPAIPSDTKPDSDARRQQYLRAAREQVRNNASSYVLDLGVNFKGQNPAYIVFTGAYAKSLVNGNSNHLVFYNQQFLKPEDNKQVCLSANIMKPQMPLNNYDDALQSDPTSQVRMILNAGNKCQEGSGQATVEESFKELRSMKNSSKTGHWLGNVRMTWTSTAIISSEHCQNVTYRADDLKDYTFRAIYDNKLPDFVKERLYQAYALLRNRLHRHVSEDPFKIKANSGQLDLSVQLNNVSKVFNLTLESALGESRFINVPVHDWAGNMLSVNPRTSIAERLAQYELPLYNNPTCALDNSAINTFDNLTIYNRFENKEYTLMQVKDQDTTLRVRKIDVRMKVQDSNKDVKIITEKATVQLKHNNDKPDVYFQDRKISYTNNEATPLMANDHLFGYVYGLPKKSVMVVLSQPNVAFVYENQRFLLQASNIYRNKTRGLCGNMDGEEITDLLTPNECYELDYKKFFEAYTNGNQHYMDKTCIRYFPIDDMNYFPKQQRQRNPAYPSDLSDVLSKSISGTSSQTSSASSNENKQNRHSHSTSSSHSSHSHSHSHSKSHSHSSSSQSHSRPKHSRPEQSRSSSSASRSRHSASRASRASSQNSDSESRERTTTQNPMDNSIRPNIHRKQNMVVITRVVRRDTDVCFSAEPLKTCIDNSRAADTRIQQQQFICLPDSPAFEHYLKLIKKGINPDFTRKKNFVQLEVKIPTKCIKSQ</sequence>
<dbReference type="SMART" id="SM00638">
    <property type="entry name" value="LPD_N"/>
    <property type="match status" value="1"/>
</dbReference>
<keyword evidence="3" id="KW-1015">Disulfide bond</keyword>
<feature type="compositionally biased region" description="Basic residues" evidence="6">
    <location>
        <begin position="1179"/>
        <end position="1189"/>
    </location>
</feature>
<dbReference type="Gene3D" id="2.20.80.10">
    <property type="entry name" value="Lipovitellin-phosvitin complex, chain A, domain 4"/>
    <property type="match status" value="1"/>
</dbReference>
<evidence type="ECO:0000256" key="3">
    <source>
        <dbReference type="ARBA" id="ARBA00023157"/>
    </source>
</evidence>
<feature type="compositionally biased region" description="Low complexity" evidence="6">
    <location>
        <begin position="1713"/>
        <end position="1728"/>
    </location>
</feature>
<evidence type="ECO:0000256" key="7">
    <source>
        <dbReference type="SAM" id="SignalP"/>
    </source>
</evidence>
<keyword evidence="4" id="KW-0325">Glycoprotein</keyword>
<feature type="compositionally biased region" description="Basic residues" evidence="6">
    <location>
        <begin position="1746"/>
        <end position="1758"/>
    </location>
</feature>
<dbReference type="PROSITE" id="PS51233">
    <property type="entry name" value="VWFD"/>
    <property type="match status" value="1"/>
</dbReference>
<evidence type="ECO:0000259" key="8">
    <source>
        <dbReference type="PROSITE" id="PS51211"/>
    </source>
</evidence>
<dbReference type="Gene3D" id="2.30.230.10">
    <property type="entry name" value="Lipovitellin, beta-sheet shell regions, chain A"/>
    <property type="match status" value="1"/>
</dbReference>
<accession>Q9GR96</accession>
<proteinExistence type="evidence at transcript level"/>
<feature type="chain" id="PRO_5004330619" evidence="7">
    <location>
        <begin position="17"/>
        <end position="1913"/>
    </location>
</feature>
<feature type="compositionally biased region" description="Low complexity" evidence="6">
    <location>
        <begin position="325"/>
        <end position="345"/>
    </location>
</feature>
<keyword evidence="1 7" id="KW-0732">Signal</keyword>
<organism evidence="10">
    <name type="scientific">Rhyparobia maderae</name>
    <name type="common">Madeira cockroach</name>
    <name type="synonym">Leucophaea maderae</name>
    <dbReference type="NCBI Taxonomy" id="36963"/>
    <lineage>
        <taxon>Eukaryota</taxon>
        <taxon>Metazoa</taxon>
        <taxon>Ecdysozoa</taxon>
        <taxon>Arthropoda</taxon>
        <taxon>Hexapoda</taxon>
        <taxon>Insecta</taxon>
        <taxon>Pterygota</taxon>
        <taxon>Neoptera</taxon>
        <taxon>Polyneoptera</taxon>
        <taxon>Dictyoptera</taxon>
        <taxon>Blattodea</taxon>
        <taxon>Blaberoidea</taxon>
        <taxon>Blaberidae</taxon>
        <taxon>Oxyhaloinae</taxon>
        <taxon>Rhyparobia</taxon>
    </lineage>
</organism>
<feature type="region of interest" description="Disordered" evidence="6">
    <location>
        <begin position="397"/>
        <end position="420"/>
    </location>
</feature>